<name>A0A7W6RWT7_9PROT</name>
<dbReference type="RefSeq" id="WP_184431017.1">
    <property type="nucleotide sequence ID" value="NZ_JACIGI010000002.1"/>
</dbReference>
<reference evidence="1 2" key="1">
    <citation type="submission" date="2020-08" db="EMBL/GenBank/DDBJ databases">
        <title>Genome sequencing of Purple Non-Sulfur Bacteria from various extreme environments.</title>
        <authorList>
            <person name="Mayer M."/>
        </authorList>
    </citation>
    <scope>NUCLEOTIDE SEQUENCE [LARGE SCALE GENOMIC DNA]</scope>
    <source>
        <strain evidence="1 2">JA135</strain>
    </source>
</reference>
<organism evidence="1 2">
    <name type="scientific">Roseospira goensis</name>
    <dbReference type="NCBI Taxonomy" id="391922"/>
    <lineage>
        <taxon>Bacteria</taxon>
        <taxon>Pseudomonadati</taxon>
        <taxon>Pseudomonadota</taxon>
        <taxon>Alphaproteobacteria</taxon>
        <taxon>Rhodospirillales</taxon>
        <taxon>Rhodospirillaceae</taxon>
        <taxon>Roseospira</taxon>
    </lineage>
</organism>
<evidence type="ECO:0000313" key="2">
    <source>
        <dbReference type="Proteomes" id="UP000555728"/>
    </source>
</evidence>
<dbReference type="AlphaFoldDB" id="A0A7W6RWT7"/>
<dbReference type="Proteomes" id="UP000555728">
    <property type="component" value="Unassembled WGS sequence"/>
</dbReference>
<dbReference type="EMBL" id="JACIGI010000002">
    <property type="protein sequence ID" value="MBB4284531.1"/>
    <property type="molecule type" value="Genomic_DNA"/>
</dbReference>
<comment type="caution">
    <text evidence="1">The sequence shown here is derived from an EMBL/GenBank/DDBJ whole genome shotgun (WGS) entry which is preliminary data.</text>
</comment>
<keyword evidence="2" id="KW-1185">Reference proteome</keyword>
<protein>
    <submittedName>
        <fullName evidence="1">Uncharacterized protein</fullName>
    </submittedName>
</protein>
<proteinExistence type="predicted"/>
<gene>
    <name evidence="1" type="ORF">GGD88_000238</name>
</gene>
<evidence type="ECO:0000313" key="1">
    <source>
        <dbReference type="EMBL" id="MBB4284531.1"/>
    </source>
</evidence>
<sequence length="468" mass="52742">MTTPTITVIDAIMGAGKTTFAHASMKKTVAAHTQAASRLSNPTWDDYASEASSEASNDNGPVPAPRFIYVTPFLDEVQRAKDACPDLDFQDPRSIDGRPKWLHFEALLKDGQNIATTHALLPFLSDEGIQAIRDHGYRLVVDEALEGIDLHRTLTTKEIDHLLRERWIVVDPDTGAVRWIYGDHQGHRFEDVQRLARTGSLFLVEGKFLVWEFPKAALDAFREITILTYLFEGSTLSAYFRANDYPYHVLGIDRDGTLRPREEVNEGAIKAVIRQRLTIYEGPKNAIGAFRPKGAKRGSQKFTVAHLSGMSPEKMKTVANSVRFFIERDAKAPAKDVAWTTFKEFRERLTGRGFSDPDCFIPVNARASNDWCHKTTMIYLANRFPNPVLTRYIQDKGQDHSADLFALSEMLQWLWRGCIRVKDGPSMTVFIPSERMRSLLKAWLETDTIPELLERLDGGVRTPASSAA</sequence>
<accession>A0A7W6RWT7</accession>